<name>A0ABV9NYC6_9BACI</name>
<dbReference type="InterPro" id="IPR002502">
    <property type="entry name" value="Amidase_domain"/>
</dbReference>
<dbReference type="SUPFAM" id="SSF55846">
    <property type="entry name" value="N-acetylmuramoyl-L-alanine amidase-like"/>
    <property type="match status" value="1"/>
</dbReference>
<dbReference type="Proteomes" id="UP001595896">
    <property type="component" value="Unassembled WGS sequence"/>
</dbReference>
<dbReference type="InterPro" id="IPR006619">
    <property type="entry name" value="PGRP_domain_met/bac"/>
</dbReference>
<evidence type="ECO:0000313" key="7">
    <source>
        <dbReference type="EMBL" id="MFC4738348.1"/>
    </source>
</evidence>
<evidence type="ECO:0000256" key="2">
    <source>
        <dbReference type="ARBA" id="ARBA00030881"/>
    </source>
</evidence>
<dbReference type="PANTHER" id="PTHR11022">
    <property type="entry name" value="PEPTIDOGLYCAN RECOGNITION PROTEIN"/>
    <property type="match status" value="1"/>
</dbReference>
<reference evidence="8" key="1">
    <citation type="journal article" date="2019" name="Int. J. Syst. Evol. Microbiol.">
        <title>The Global Catalogue of Microorganisms (GCM) 10K type strain sequencing project: providing services to taxonomists for standard genome sequencing and annotation.</title>
        <authorList>
            <consortium name="The Broad Institute Genomics Platform"/>
            <consortium name="The Broad Institute Genome Sequencing Center for Infectious Disease"/>
            <person name="Wu L."/>
            <person name="Ma J."/>
        </authorList>
    </citation>
    <scope>NUCLEOTIDE SEQUENCE [LARGE SCALE GENOMIC DNA]</scope>
    <source>
        <strain evidence="8">JCM 12165</strain>
    </source>
</reference>
<dbReference type="InterPro" id="IPR002477">
    <property type="entry name" value="Peptidoglycan-bd-like"/>
</dbReference>
<dbReference type="RefSeq" id="WP_377910961.1">
    <property type="nucleotide sequence ID" value="NZ_JBHSGK010000021.1"/>
</dbReference>
<evidence type="ECO:0000259" key="5">
    <source>
        <dbReference type="SMART" id="SM00644"/>
    </source>
</evidence>
<evidence type="ECO:0000256" key="3">
    <source>
        <dbReference type="ARBA" id="ARBA00032390"/>
    </source>
</evidence>
<feature type="region of interest" description="Disordered" evidence="4">
    <location>
        <begin position="1"/>
        <end position="20"/>
    </location>
</feature>
<dbReference type="PANTHER" id="PTHR11022:SF41">
    <property type="entry name" value="PEPTIDOGLYCAN-RECOGNITION PROTEIN LC-RELATED"/>
    <property type="match status" value="1"/>
</dbReference>
<dbReference type="SUPFAM" id="SSF47090">
    <property type="entry name" value="PGBD-like"/>
    <property type="match status" value="1"/>
</dbReference>
<proteinExistence type="inferred from homology"/>
<dbReference type="Gene3D" id="1.10.101.10">
    <property type="entry name" value="PGBD-like superfamily/PGBD"/>
    <property type="match status" value="1"/>
</dbReference>
<keyword evidence="8" id="KW-1185">Reference proteome</keyword>
<feature type="domain" description="N-acetylmuramoyl-L-alanine amidase" evidence="5">
    <location>
        <begin position="8"/>
        <end position="135"/>
    </location>
</feature>
<dbReference type="Gene3D" id="3.40.80.10">
    <property type="entry name" value="Peptidoglycan recognition protein-like"/>
    <property type="match status" value="1"/>
</dbReference>
<dbReference type="InterPro" id="IPR036365">
    <property type="entry name" value="PGBD-like_sf"/>
</dbReference>
<dbReference type="InterPro" id="IPR036366">
    <property type="entry name" value="PGBDSf"/>
</dbReference>
<dbReference type="InterPro" id="IPR036505">
    <property type="entry name" value="Amidase/PGRP_sf"/>
</dbReference>
<evidence type="ECO:0000256" key="4">
    <source>
        <dbReference type="SAM" id="MobiDB-lite"/>
    </source>
</evidence>
<dbReference type="CDD" id="cd06583">
    <property type="entry name" value="PGRP"/>
    <property type="match status" value="1"/>
</dbReference>
<dbReference type="Pfam" id="PF01510">
    <property type="entry name" value="Amidase_2"/>
    <property type="match status" value="1"/>
</dbReference>
<dbReference type="Pfam" id="PF01471">
    <property type="entry name" value="PG_binding_1"/>
    <property type="match status" value="1"/>
</dbReference>
<evidence type="ECO:0000256" key="1">
    <source>
        <dbReference type="ARBA" id="ARBA00007553"/>
    </source>
</evidence>
<sequence length="221" mass="24539">MTQPKLATHSERSYSSGHAPKRITIHHSGTAGGSAAAFARYHVETLGWPGIGYHFVIERSGEIIQCHDETIRSYHVAGHNTGNIGICLTGNGAFTAQQKEQLKKLVRFLQQKWSIAGTDVRGHRELPRQHTQCPGFSVSELRRELKGMEIVRYGARGEAVIRLQEKLMRAGYSLPAFGADGWFGRETEAAVKQFQQDQSIVTDGIAGPITWRRLRQGMGET</sequence>
<protein>
    <recommendedName>
        <fullName evidence="3">Autolysin</fullName>
    </recommendedName>
    <alternativeName>
        <fullName evidence="2">Cell wall hydrolase</fullName>
    </alternativeName>
</protein>
<evidence type="ECO:0000259" key="6">
    <source>
        <dbReference type="SMART" id="SM00701"/>
    </source>
</evidence>
<comment type="similarity">
    <text evidence="1">Belongs to the N-acetylmuramoyl-L-alanine amidase 2 family.</text>
</comment>
<organism evidence="7 8">
    <name type="scientific">Bacillus daqingensis</name>
    <dbReference type="NCBI Taxonomy" id="872396"/>
    <lineage>
        <taxon>Bacteria</taxon>
        <taxon>Bacillati</taxon>
        <taxon>Bacillota</taxon>
        <taxon>Bacilli</taxon>
        <taxon>Bacillales</taxon>
        <taxon>Bacillaceae</taxon>
        <taxon>Bacillus</taxon>
    </lineage>
</organism>
<accession>A0ABV9NYC6</accession>
<dbReference type="SMART" id="SM00701">
    <property type="entry name" value="PGRP"/>
    <property type="match status" value="1"/>
</dbReference>
<gene>
    <name evidence="7" type="ORF">ACFO4L_17380</name>
</gene>
<dbReference type="InterPro" id="IPR015510">
    <property type="entry name" value="PGRP"/>
</dbReference>
<dbReference type="EMBL" id="JBHSGK010000021">
    <property type="protein sequence ID" value="MFC4738348.1"/>
    <property type="molecule type" value="Genomic_DNA"/>
</dbReference>
<evidence type="ECO:0000313" key="8">
    <source>
        <dbReference type="Proteomes" id="UP001595896"/>
    </source>
</evidence>
<comment type="caution">
    <text evidence="7">The sequence shown here is derived from an EMBL/GenBank/DDBJ whole genome shotgun (WGS) entry which is preliminary data.</text>
</comment>
<dbReference type="SMART" id="SM00644">
    <property type="entry name" value="Ami_2"/>
    <property type="match status" value="1"/>
</dbReference>
<feature type="domain" description="Peptidoglycan recognition protein family" evidence="6">
    <location>
        <begin position="6"/>
        <end position="131"/>
    </location>
</feature>